<evidence type="ECO:0000256" key="1">
    <source>
        <dbReference type="PROSITE-ProRule" id="PRU00169"/>
    </source>
</evidence>
<feature type="modified residue" description="4-aspartylphosphate" evidence="1">
    <location>
        <position position="96"/>
    </location>
</feature>
<dbReference type="PANTHER" id="PTHR44520:SF2">
    <property type="entry name" value="RESPONSE REGULATOR RCP1"/>
    <property type="match status" value="1"/>
</dbReference>
<dbReference type="Pfam" id="PF00072">
    <property type="entry name" value="Response_reg"/>
    <property type="match status" value="1"/>
</dbReference>
<name>A0ABX7B3J1_9PROT</name>
<feature type="compositionally biased region" description="Basic residues" evidence="2">
    <location>
        <begin position="11"/>
        <end position="20"/>
    </location>
</feature>
<evidence type="ECO:0000313" key="4">
    <source>
        <dbReference type="EMBL" id="QQP88899.1"/>
    </source>
</evidence>
<dbReference type="InterPro" id="IPR001789">
    <property type="entry name" value="Sig_transdc_resp-reg_receiver"/>
</dbReference>
<dbReference type="Proteomes" id="UP000595197">
    <property type="component" value="Chromosome"/>
</dbReference>
<dbReference type="SUPFAM" id="SSF52172">
    <property type="entry name" value="CheY-like"/>
    <property type="match status" value="1"/>
</dbReference>
<feature type="domain" description="Response regulatory" evidence="3">
    <location>
        <begin position="38"/>
        <end position="163"/>
    </location>
</feature>
<dbReference type="InterPro" id="IPR052893">
    <property type="entry name" value="TCS_response_regulator"/>
</dbReference>
<keyword evidence="1" id="KW-0597">Phosphoprotein</keyword>
<feature type="region of interest" description="Disordered" evidence="2">
    <location>
        <begin position="1"/>
        <end position="27"/>
    </location>
</feature>
<dbReference type="EMBL" id="CP067420">
    <property type="protein sequence ID" value="QQP88899.1"/>
    <property type="molecule type" value="Genomic_DNA"/>
</dbReference>
<evidence type="ECO:0000259" key="3">
    <source>
        <dbReference type="PROSITE" id="PS50110"/>
    </source>
</evidence>
<evidence type="ECO:0000313" key="5">
    <source>
        <dbReference type="Proteomes" id="UP000595197"/>
    </source>
</evidence>
<dbReference type="CDD" id="cd17557">
    <property type="entry name" value="REC_Rcp-like"/>
    <property type="match status" value="1"/>
</dbReference>
<dbReference type="PANTHER" id="PTHR44520">
    <property type="entry name" value="RESPONSE REGULATOR RCP1-RELATED"/>
    <property type="match status" value="1"/>
</dbReference>
<dbReference type="PROSITE" id="PS50110">
    <property type="entry name" value="RESPONSE_REGULATORY"/>
    <property type="match status" value="1"/>
</dbReference>
<dbReference type="SMART" id="SM00448">
    <property type="entry name" value="REC"/>
    <property type="match status" value="1"/>
</dbReference>
<keyword evidence="5" id="KW-1185">Reference proteome</keyword>
<proteinExistence type="predicted"/>
<dbReference type="InterPro" id="IPR011006">
    <property type="entry name" value="CheY-like_superfamily"/>
</dbReference>
<dbReference type="Gene3D" id="3.40.50.2300">
    <property type="match status" value="1"/>
</dbReference>
<accession>A0ABX7B3J1</accession>
<organism evidence="4 5">
    <name type="scientific">Skermanella cutis</name>
    <dbReference type="NCBI Taxonomy" id="2775420"/>
    <lineage>
        <taxon>Bacteria</taxon>
        <taxon>Pseudomonadati</taxon>
        <taxon>Pseudomonadota</taxon>
        <taxon>Alphaproteobacteria</taxon>
        <taxon>Rhodospirillales</taxon>
        <taxon>Azospirillaceae</taxon>
        <taxon>Skermanella</taxon>
    </lineage>
</organism>
<gene>
    <name evidence="4" type="ORF">IGS68_23270</name>
</gene>
<reference evidence="4" key="1">
    <citation type="submission" date="2021-02" db="EMBL/GenBank/DDBJ databases">
        <title>Skermanella TT6 skin isolate.</title>
        <authorList>
            <person name="Lee K."/>
            <person name="Ganzorig M."/>
        </authorList>
    </citation>
    <scope>NUCLEOTIDE SEQUENCE</scope>
    <source>
        <strain evidence="4">TT6</strain>
    </source>
</reference>
<evidence type="ECO:0000256" key="2">
    <source>
        <dbReference type="SAM" id="MobiDB-lite"/>
    </source>
</evidence>
<protein>
    <submittedName>
        <fullName evidence="4">Response regulator</fullName>
    </submittedName>
</protein>
<sequence>MTTLRAPSLSRNRRRHKHSLRSPTDRGFSVHQLSHGLNILLAEDNPADARLVEEVMKEGRFLAKLHHVEDGVEAMAFLRRQPPHEAAPRPDLLLLDLNMPKKDGWEVLEDIRADPGLTDLPVIILTTSDVHSDVRRAYSRHANCFLTKPVELEDFIRMITLLKDFWLTAVRLPSG</sequence>